<dbReference type="InterPro" id="IPR008974">
    <property type="entry name" value="TRAF-like"/>
</dbReference>
<dbReference type="EMBL" id="BMAU01021283">
    <property type="protein sequence ID" value="GFY08739.1"/>
    <property type="molecule type" value="Genomic_DNA"/>
</dbReference>
<evidence type="ECO:0000259" key="1">
    <source>
        <dbReference type="PROSITE" id="PS50097"/>
    </source>
</evidence>
<keyword evidence="4" id="KW-1185">Reference proteome</keyword>
<dbReference type="CDD" id="cd18186">
    <property type="entry name" value="BTB_POZ_ZBTB_KLHL-like"/>
    <property type="match status" value="1"/>
</dbReference>
<dbReference type="Proteomes" id="UP000887159">
    <property type="component" value="Unassembled WGS sequence"/>
</dbReference>
<dbReference type="Gene3D" id="3.30.710.10">
    <property type="entry name" value="Potassium Channel Kv1.1, Chain A"/>
    <property type="match status" value="1"/>
</dbReference>
<protein>
    <submittedName>
        <fullName evidence="3">TD and POZ domain-containing protein 4</fullName>
    </submittedName>
</protein>
<gene>
    <name evidence="3" type="primary">Tdpoz4</name>
    <name evidence="3" type="ORF">TNCV_5006521</name>
</gene>
<dbReference type="SMART" id="SM00225">
    <property type="entry name" value="BTB"/>
    <property type="match status" value="1"/>
</dbReference>
<dbReference type="PROSITE" id="PS50097">
    <property type="entry name" value="BTB"/>
    <property type="match status" value="1"/>
</dbReference>
<evidence type="ECO:0000313" key="3">
    <source>
        <dbReference type="EMBL" id="GFY08739.1"/>
    </source>
</evidence>
<reference evidence="3" key="1">
    <citation type="submission" date="2020-08" db="EMBL/GenBank/DDBJ databases">
        <title>Multicomponent nature underlies the extraordinary mechanical properties of spider dragline silk.</title>
        <authorList>
            <person name="Kono N."/>
            <person name="Nakamura H."/>
            <person name="Mori M."/>
            <person name="Yoshida Y."/>
            <person name="Ohtoshi R."/>
            <person name="Malay A.D."/>
            <person name="Moran D.A.P."/>
            <person name="Tomita M."/>
            <person name="Numata K."/>
            <person name="Arakawa K."/>
        </authorList>
    </citation>
    <scope>NUCLEOTIDE SEQUENCE</scope>
</reference>
<accession>A0A8X6VIP7</accession>
<dbReference type="CDD" id="cd00121">
    <property type="entry name" value="MATH"/>
    <property type="match status" value="1"/>
</dbReference>
<dbReference type="SUPFAM" id="SSF49599">
    <property type="entry name" value="TRAF domain-like"/>
    <property type="match status" value="1"/>
</dbReference>
<dbReference type="Pfam" id="PF00651">
    <property type="entry name" value="BTB"/>
    <property type="match status" value="1"/>
</dbReference>
<dbReference type="AlphaFoldDB" id="A0A8X6VIP7"/>
<dbReference type="PROSITE" id="PS50144">
    <property type="entry name" value="MATH"/>
    <property type="match status" value="1"/>
</dbReference>
<dbReference type="InterPro" id="IPR002083">
    <property type="entry name" value="MATH/TRAF_dom"/>
</dbReference>
<sequence length="511" mass="59460">MDSLQFENSAKEGLTFHWKIEHFSCLWHKTGESITSPVFIADSVEKTKWCLWLYPKGDLNETYVACYLQRLPSTKGPNSIAINYELSFISKNSVLQPSVTLEDIFENGQIKGKREFMKQEKFDSKLFPKDTLTVICRIWRSIRRNKWRSITDIVTEQTRKTESKEKIERVALFARTILKVEKKYLVWIIKKFCSFNKSERNTLVIMSSSDKKLMTLEFYLTEHCCEELISICISYCTQGIKYFRFNSYLLGTNGNKIECRYQEYTNECKEGTKFVLFPTKAKLLEERQIYLPNDVLSLHCECAFSMGTAFEGIEKINKGIPSPSLRNRVVESRQADTSKALKYDLESMYNQKLFCDVKLRSKSGSFEAHKGILSARSPVFRAMLTKRKECVILTDLDAGIMRQMLLYLYTDTLGDLKWESAFKLYVAADKYQIQSLKDCCSTFLVSNLTKNNVCKILVLAHMNQDKYFKKIAQDFILKHDQAIFASNEWKLLLDTHTKLVAETMHLKYSNE</sequence>
<comment type="caution">
    <text evidence="3">The sequence shown here is derived from an EMBL/GenBank/DDBJ whole genome shotgun (WGS) entry which is preliminary data.</text>
</comment>
<dbReference type="SUPFAM" id="SSF54695">
    <property type="entry name" value="POZ domain"/>
    <property type="match status" value="1"/>
</dbReference>
<organism evidence="3 4">
    <name type="scientific">Trichonephila clavipes</name>
    <name type="common">Golden silk orbweaver</name>
    <name type="synonym">Nephila clavipes</name>
    <dbReference type="NCBI Taxonomy" id="2585209"/>
    <lineage>
        <taxon>Eukaryota</taxon>
        <taxon>Metazoa</taxon>
        <taxon>Ecdysozoa</taxon>
        <taxon>Arthropoda</taxon>
        <taxon>Chelicerata</taxon>
        <taxon>Arachnida</taxon>
        <taxon>Araneae</taxon>
        <taxon>Araneomorphae</taxon>
        <taxon>Entelegynae</taxon>
        <taxon>Araneoidea</taxon>
        <taxon>Nephilidae</taxon>
        <taxon>Trichonephila</taxon>
    </lineage>
</organism>
<feature type="domain" description="MATH" evidence="2">
    <location>
        <begin position="13"/>
        <end position="138"/>
    </location>
</feature>
<dbReference type="PANTHER" id="PTHR24413">
    <property type="entry name" value="SPECKLE-TYPE POZ PROTEIN"/>
    <property type="match status" value="1"/>
</dbReference>
<dbReference type="GO" id="GO:0030163">
    <property type="term" value="P:protein catabolic process"/>
    <property type="evidence" value="ECO:0007669"/>
    <property type="project" value="UniProtKB-ARBA"/>
</dbReference>
<dbReference type="Gene3D" id="2.60.210.10">
    <property type="entry name" value="Apoptosis, Tumor Necrosis Factor Receptor Associated Protein 2, Chain A"/>
    <property type="match status" value="1"/>
</dbReference>
<proteinExistence type="predicted"/>
<dbReference type="Gene3D" id="1.25.40.420">
    <property type="match status" value="1"/>
</dbReference>
<feature type="domain" description="BTB" evidence="1">
    <location>
        <begin position="355"/>
        <end position="413"/>
    </location>
</feature>
<dbReference type="InterPro" id="IPR000210">
    <property type="entry name" value="BTB/POZ_dom"/>
</dbReference>
<dbReference type="Pfam" id="PF22486">
    <property type="entry name" value="MATH_2"/>
    <property type="match status" value="1"/>
</dbReference>
<evidence type="ECO:0000313" key="4">
    <source>
        <dbReference type="Proteomes" id="UP000887159"/>
    </source>
</evidence>
<dbReference type="InterPro" id="IPR011333">
    <property type="entry name" value="SKP1/BTB/POZ_sf"/>
</dbReference>
<name>A0A8X6VIP7_TRICX</name>
<evidence type="ECO:0000259" key="2">
    <source>
        <dbReference type="PROSITE" id="PS50144"/>
    </source>
</evidence>